<accession>A0A8S5N854</accession>
<evidence type="ECO:0008006" key="2">
    <source>
        <dbReference type="Google" id="ProtNLM"/>
    </source>
</evidence>
<dbReference type="InterPro" id="IPR025427">
    <property type="entry name" value="DUF4160"/>
</dbReference>
<sequence length="85" mass="9957">MPVIGRFFEIVILMYAKDHGILHIHAKYQNYEAAFSVETSNMIVGEMPTKQRKLVEAWIELHREDIIKNHELMMQGKKVNVIEGF</sequence>
<name>A0A8S5N854_9CAUD</name>
<evidence type="ECO:0000313" key="1">
    <source>
        <dbReference type="EMBL" id="DAD90227.1"/>
    </source>
</evidence>
<organism evidence="1">
    <name type="scientific">Myoviridae sp. ct8ME27</name>
    <dbReference type="NCBI Taxonomy" id="2826622"/>
    <lineage>
        <taxon>Viruses</taxon>
        <taxon>Duplodnaviria</taxon>
        <taxon>Heunggongvirae</taxon>
        <taxon>Uroviricota</taxon>
        <taxon>Caudoviricetes</taxon>
    </lineage>
</organism>
<protein>
    <recommendedName>
        <fullName evidence="2">DUF4160 domain-containing protein</fullName>
    </recommendedName>
</protein>
<dbReference type="Pfam" id="PF13711">
    <property type="entry name" value="DUF4160"/>
    <property type="match status" value="1"/>
</dbReference>
<reference evidence="1" key="1">
    <citation type="journal article" date="2021" name="Proc. Natl. Acad. Sci. U.S.A.">
        <title>A Catalog of Tens of Thousands of Viruses from Human Metagenomes Reveals Hidden Associations with Chronic Diseases.</title>
        <authorList>
            <person name="Tisza M.J."/>
            <person name="Buck C.B."/>
        </authorList>
    </citation>
    <scope>NUCLEOTIDE SEQUENCE</scope>
    <source>
        <strain evidence="1">Ct8ME27</strain>
    </source>
</reference>
<proteinExistence type="predicted"/>
<dbReference type="EMBL" id="BK015080">
    <property type="protein sequence ID" value="DAD90227.1"/>
    <property type="molecule type" value="Genomic_DNA"/>
</dbReference>